<accession>A0A146MCD0</accession>
<evidence type="ECO:0000313" key="1">
    <source>
        <dbReference type="EMBL" id="JAQ17099.1"/>
    </source>
</evidence>
<proteinExistence type="predicted"/>
<dbReference type="InterPro" id="IPR036282">
    <property type="entry name" value="Glutathione-S-Trfase_C_sf"/>
</dbReference>
<dbReference type="SUPFAM" id="SSF47616">
    <property type="entry name" value="GST C-terminal domain-like"/>
    <property type="match status" value="1"/>
</dbReference>
<sequence>MLLRYTRRSKVLSLLHSNDIYDLATALKVASQTLQILSTKLSTSPFYYGSTSDGVTSLDVTSAAYVALLCYGNFTNHDDFPLFYLMIVQCYPSLLAHADRVLRLSGIPNYRTTVDYASLTPSRVCDVLQFIHETTVNAPRLP</sequence>
<dbReference type="EMBL" id="GDHC01001530">
    <property type="protein sequence ID" value="JAQ17099.1"/>
    <property type="molecule type" value="Transcribed_RNA"/>
</dbReference>
<organism evidence="1">
    <name type="scientific">Lygus hesperus</name>
    <name type="common">Western plant bug</name>
    <dbReference type="NCBI Taxonomy" id="30085"/>
    <lineage>
        <taxon>Eukaryota</taxon>
        <taxon>Metazoa</taxon>
        <taxon>Ecdysozoa</taxon>
        <taxon>Arthropoda</taxon>
        <taxon>Hexapoda</taxon>
        <taxon>Insecta</taxon>
        <taxon>Pterygota</taxon>
        <taxon>Neoptera</taxon>
        <taxon>Paraneoptera</taxon>
        <taxon>Hemiptera</taxon>
        <taxon>Heteroptera</taxon>
        <taxon>Panheteroptera</taxon>
        <taxon>Cimicomorpha</taxon>
        <taxon>Miridae</taxon>
        <taxon>Mirini</taxon>
        <taxon>Lygus</taxon>
    </lineage>
</organism>
<dbReference type="AlphaFoldDB" id="A0A146MCD0"/>
<reference evidence="1" key="1">
    <citation type="journal article" date="2016" name="Gigascience">
        <title>De novo construction of an expanded transcriptome assembly for the western tarnished plant bug, Lygus hesperus.</title>
        <authorList>
            <person name="Tassone E.E."/>
            <person name="Geib S.M."/>
            <person name="Hall B."/>
            <person name="Fabrick J.A."/>
            <person name="Brent C.S."/>
            <person name="Hull J.J."/>
        </authorList>
    </citation>
    <scope>NUCLEOTIDE SEQUENCE</scope>
</reference>
<gene>
    <name evidence="1" type="ORF">g.22354</name>
</gene>
<name>A0A146MCD0_LYGHE</name>
<protein>
    <submittedName>
        <fullName evidence="1">Uncharacterized protein</fullName>
    </submittedName>
</protein>